<proteinExistence type="predicted"/>
<accession>A0AA39N886</accession>
<sequence>MTQKDYWASYAAADMCSMVPVKLHGGTNEVGRGHLLESSDSSSVRRLALSQVIYENKGSSGGLCSVRKDFAVIATSALSCSGSKHLVKLTLREGLHTAVFMSALTTFRLTTTYADSHFVLVPTTSAKLHSHVDPTGLVGHIEVSEADAYGLRKVDVSGFWHRGQGQEIGPFTRKEDQHVKQSSHRLAISYIWSTIGHTSRESHEKEYQFKGIIYQLIMAYKIKASGIDDEKNHLAGNKLVYLSQADHRTSFSRSYQKERANIRPATCGHQVPLEFRPAFRELL</sequence>
<evidence type="ECO:0000313" key="1">
    <source>
        <dbReference type="EMBL" id="KAK0460850.1"/>
    </source>
</evidence>
<dbReference type="Proteomes" id="UP001175227">
    <property type="component" value="Unassembled WGS sequence"/>
</dbReference>
<keyword evidence="2" id="KW-1185">Reference proteome</keyword>
<dbReference type="EMBL" id="JAUEPR010000159">
    <property type="protein sequence ID" value="KAK0460850.1"/>
    <property type="molecule type" value="Genomic_DNA"/>
</dbReference>
<name>A0AA39N886_9AGAR</name>
<reference evidence="1" key="1">
    <citation type="submission" date="2023-06" db="EMBL/GenBank/DDBJ databases">
        <authorList>
            <consortium name="Lawrence Berkeley National Laboratory"/>
            <person name="Ahrendt S."/>
            <person name="Sahu N."/>
            <person name="Indic B."/>
            <person name="Wong-Bajracharya J."/>
            <person name="Merenyi Z."/>
            <person name="Ke H.-M."/>
            <person name="Monk M."/>
            <person name="Kocsube S."/>
            <person name="Drula E."/>
            <person name="Lipzen A."/>
            <person name="Balint B."/>
            <person name="Henrissat B."/>
            <person name="Andreopoulos B."/>
            <person name="Martin F.M."/>
            <person name="Harder C.B."/>
            <person name="Rigling D."/>
            <person name="Ford K.L."/>
            <person name="Foster G.D."/>
            <person name="Pangilinan J."/>
            <person name="Papanicolaou A."/>
            <person name="Barry K."/>
            <person name="LaButti K."/>
            <person name="Viragh M."/>
            <person name="Koriabine M."/>
            <person name="Yan M."/>
            <person name="Riley R."/>
            <person name="Champramary S."/>
            <person name="Plett K.L."/>
            <person name="Tsai I.J."/>
            <person name="Slot J."/>
            <person name="Sipos G."/>
            <person name="Plett J."/>
            <person name="Nagy L.G."/>
            <person name="Grigoriev I.V."/>
        </authorList>
    </citation>
    <scope>NUCLEOTIDE SEQUENCE</scope>
    <source>
        <strain evidence="1">ICMP 16352</strain>
    </source>
</reference>
<protein>
    <submittedName>
        <fullName evidence="1">Uncharacterized protein</fullName>
    </submittedName>
</protein>
<dbReference type="AlphaFoldDB" id="A0AA39N886"/>
<evidence type="ECO:0000313" key="2">
    <source>
        <dbReference type="Proteomes" id="UP001175227"/>
    </source>
</evidence>
<comment type="caution">
    <text evidence="1">The sequence shown here is derived from an EMBL/GenBank/DDBJ whole genome shotgun (WGS) entry which is preliminary data.</text>
</comment>
<organism evidence="1 2">
    <name type="scientific">Armillaria novae-zelandiae</name>
    <dbReference type="NCBI Taxonomy" id="153914"/>
    <lineage>
        <taxon>Eukaryota</taxon>
        <taxon>Fungi</taxon>
        <taxon>Dikarya</taxon>
        <taxon>Basidiomycota</taxon>
        <taxon>Agaricomycotina</taxon>
        <taxon>Agaricomycetes</taxon>
        <taxon>Agaricomycetidae</taxon>
        <taxon>Agaricales</taxon>
        <taxon>Marasmiineae</taxon>
        <taxon>Physalacriaceae</taxon>
        <taxon>Armillaria</taxon>
    </lineage>
</organism>
<gene>
    <name evidence="1" type="ORF">IW261DRAFT_1632767</name>
</gene>